<gene>
    <name evidence="5" type="ORF">TPAR_05013</name>
</gene>
<dbReference type="PANTHER" id="PTHR18919:SF139">
    <property type="entry name" value="THIOLASE-LIKE PROTEIN TYPE 1 ADDITIONAL C-TERMINAL DOMAIN-CONTAINING PROTEIN"/>
    <property type="match status" value="1"/>
</dbReference>
<protein>
    <recommendedName>
        <fullName evidence="4">Thiolase-like protein type 1 additional C-terminal domain-containing protein</fullName>
    </recommendedName>
</protein>
<keyword evidence="3" id="KW-0012">Acyltransferase</keyword>
<dbReference type="OrthoDB" id="435240at2759"/>
<dbReference type="Pfam" id="PF18313">
    <property type="entry name" value="TLP1_add_C"/>
    <property type="match status" value="1"/>
</dbReference>
<evidence type="ECO:0000313" key="5">
    <source>
        <dbReference type="EMBL" id="POR34814.1"/>
    </source>
</evidence>
<dbReference type="STRING" id="94208.A0A2S4KX95"/>
<evidence type="ECO:0000259" key="4">
    <source>
        <dbReference type="Pfam" id="PF18313"/>
    </source>
</evidence>
<reference evidence="5 6" key="1">
    <citation type="submission" date="2018-01" db="EMBL/GenBank/DDBJ databases">
        <title>Harnessing the power of phylogenomics to disentangle the directionality and signatures of interkingdom host jumping in the parasitic fungal genus Tolypocladium.</title>
        <authorList>
            <person name="Quandt C.A."/>
            <person name="Patterson W."/>
            <person name="Spatafora J.W."/>
        </authorList>
    </citation>
    <scope>NUCLEOTIDE SEQUENCE [LARGE SCALE GENOMIC DNA]</scope>
    <source>
        <strain evidence="5 6">NRBC 100945</strain>
    </source>
</reference>
<dbReference type="GO" id="GO:0016746">
    <property type="term" value="F:acyltransferase activity"/>
    <property type="evidence" value="ECO:0007669"/>
    <property type="project" value="UniProtKB-KW"/>
</dbReference>
<keyword evidence="2" id="KW-0808">Transferase</keyword>
<dbReference type="Gene3D" id="3.40.47.10">
    <property type="match status" value="1"/>
</dbReference>
<evidence type="ECO:0000256" key="1">
    <source>
        <dbReference type="ARBA" id="ARBA00010982"/>
    </source>
</evidence>
<evidence type="ECO:0000313" key="6">
    <source>
        <dbReference type="Proteomes" id="UP000237481"/>
    </source>
</evidence>
<keyword evidence="6" id="KW-1185">Reference proteome</keyword>
<dbReference type="PANTHER" id="PTHR18919">
    <property type="entry name" value="ACETYL-COA C-ACYLTRANSFERASE"/>
    <property type="match status" value="1"/>
</dbReference>
<evidence type="ECO:0000256" key="2">
    <source>
        <dbReference type="ARBA" id="ARBA00022679"/>
    </source>
</evidence>
<feature type="domain" description="Thiolase-like protein type 1 additional C-terminal" evidence="4">
    <location>
        <begin position="425"/>
        <end position="503"/>
    </location>
</feature>
<evidence type="ECO:0000256" key="3">
    <source>
        <dbReference type="ARBA" id="ARBA00023315"/>
    </source>
</evidence>
<comment type="similarity">
    <text evidence="1">Belongs to the thiolase-like superfamily. Thiolase family.</text>
</comment>
<proteinExistence type="inferred from homology"/>
<dbReference type="AlphaFoldDB" id="A0A2S4KX95"/>
<accession>A0A2S4KX95</accession>
<sequence length="518" mass="55913">MAKPAMPIIVGVGDFRNKSAKVEDAIEPAQLMIRAVRHAVSDTGLSEASQKALLSKADTLRIVPTWTWAYKDLPGVISSGLGIKPSHNVLGYHGGNQPALQCDEAARAIAAGESTVAILAGGEALASLAVCQKAGQVPPKGWLEPDPDGKQLASMDLSILQESAGALHSIGLPIHVYPLYENCRRAALHQTAQQNSQESATMYAAFDEIASKNENSWNYGQPVKSAEYIGTASKRNRMICEPYPLLMNAFNAVNLSAACVLTSTDYAKEIGIPQDRWVYVLGGAGTHEKNYFWERPQFHQSLAICNALDAALDVSGLTKDQVDCFDFYSCFPIVPKLACDHFGLSTTAWQKPITLLGGLTSFGGAGNNYSMHAITAMSRALRSRKHKTGLILANGGVLTHQHALCLSAQPRRDGRVYPSTNPLPVIADESRPPFAESAQGPATIETYTVEYDRQGSPAIGFIVGRLQNTGQRFLANHGDEETLGQLANSSVEHIGQVGHVQKGEDQKNIFFFDLKTKL</sequence>
<dbReference type="InterPro" id="IPR040771">
    <property type="entry name" value="TLP1_add_C"/>
</dbReference>
<dbReference type="Proteomes" id="UP000237481">
    <property type="component" value="Unassembled WGS sequence"/>
</dbReference>
<organism evidence="5 6">
    <name type="scientific">Tolypocladium paradoxum</name>
    <dbReference type="NCBI Taxonomy" id="94208"/>
    <lineage>
        <taxon>Eukaryota</taxon>
        <taxon>Fungi</taxon>
        <taxon>Dikarya</taxon>
        <taxon>Ascomycota</taxon>
        <taxon>Pezizomycotina</taxon>
        <taxon>Sordariomycetes</taxon>
        <taxon>Hypocreomycetidae</taxon>
        <taxon>Hypocreales</taxon>
        <taxon>Ophiocordycipitaceae</taxon>
        <taxon>Tolypocladium</taxon>
    </lineage>
</organism>
<comment type="caution">
    <text evidence="5">The sequence shown here is derived from an EMBL/GenBank/DDBJ whole genome shotgun (WGS) entry which is preliminary data.</text>
</comment>
<dbReference type="Gene3D" id="2.40.50.840">
    <property type="match status" value="1"/>
</dbReference>
<dbReference type="InterPro" id="IPR016039">
    <property type="entry name" value="Thiolase-like"/>
</dbReference>
<dbReference type="EMBL" id="PKSG01000487">
    <property type="protein sequence ID" value="POR34814.1"/>
    <property type="molecule type" value="Genomic_DNA"/>
</dbReference>
<name>A0A2S4KX95_9HYPO</name>
<dbReference type="SUPFAM" id="SSF53901">
    <property type="entry name" value="Thiolase-like"/>
    <property type="match status" value="1"/>
</dbReference>